<evidence type="ECO:0000256" key="5">
    <source>
        <dbReference type="SAM" id="Phobius"/>
    </source>
</evidence>
<feature type="domain" description="CopC" evidence="7">
    <location>
        <begin position="25"/>
        <end position="118"/>
    </location>
</feature>
<dbReference type="EMBL" id="BOMI01000014">
    <property type="protein sequence ID" value="GID72355.1"/>
    <property type="molecule type" value="Genomic_DNA"/>
</dbReference>
<evidence type="ECO:0000256" key="2">
    <source>
        <dbReference type="ARBA" id="ARBA00022723"/>
    </source>
</evidence>
<dbReference type="PANTHER" id="PTHR34820:SF4">
    <property type="entry name" value="INNER MEMBRANE PROTEIN YEBZ"/>
    <property type="match status" value="1"/>
</dbReference>
<name>A0ABQ3XX81_9ACTN</name>
<accession>A0ABQ3XX81</accession>
<organism evidence="8 9">
    <name type="scientific">Paractinoplanes deccanensis</name>
    <dbReference type="NCBI Taxonomy" id="113561"/>
    <lineage>
        <taxon>Bacteria</taxon>
        <taxon>Bacillati</taxon>
        <taxon>Actinomycetota</taxon>
        <taxon>Actinomycetes</taxon>
        <taxon>Micromonosporales</taxon>
        <taxon>Micromonosporaceae</taxon>
        <taxon>Paractinoplanes</taxon>
    </lineage>
</organism>
<dbReference type="RefSeq" id="WP_239168527.1">
    <property type="nucleotide sequence ID" value="NZ_BAAABO010000025.1"/>
</dbReference>
<evidence type="ECO:0000256" key="4">
    <source>
        <dbReference type="ARBA" id="ARBA00023008"/>
    </source>
</evidence>
<evidence type="ECO:0000313" key="8">
    <source>
        <dbReference type="EMBL" id="GID72355.1"/>
    </source>
</evidence>
<evidence type="ECO:0000256" key="1">
    <source>
        <dbReference type="ARBA" id="ARBA00004196"/>
    </source>
</evidence>
<keyword evidence="3 6" id="KW-0732">Signal</keyword>
<dbReference type="Gene3D" id="2.60.40.1220">
    <property type="match status" value="1"/>
</dbReference>
<gene>
    <name evidence="8" type="ORF">Ade02nite_09960</name>
</gene>
<dbReference type="Proteomes" id="UP000609879">
    <property type="component" value="Unassembled WGS sequence"/>
</dbReference>
<feature type="signal peptide" evidence="6">
    <location>
        <begin position="1"/>
        <end position="24"/>
    </location>
</feature>
<evidence type="ECO:0000256" key="6">
    <source>
        <dbReference type="SAM" id="SignalP"/>
    </source>
</evidence>
<keyword evidence="5" id="KW-0812">Transmembrane</keyword>
<evidence type="ECO:0000259" key="7">
    <source>
        <dbReference type="Pfam" id="PF04234"/>
    </source>
</evidence>
<dbReference type="Pfam" id="PF04234">
    <property type="entry name" value="CopC"/>
    <property type="match status" value="1"/>
</dbReference>
<dbReference type="InterPro" id="IPR014756">
    <property type="entry name" value="Ig_E-set"/>
</dbReference>
<comment type="caution">
    <text evidence="8">The sequence shown here is derived from an EMBL/GenBank/DDBJ whole genome shotgun (WGS) entry which is preliminary data.</text>
</comment>
<dbReference type="InterPro" id="IPR032694">
    <property type="entry name" value="CopC/D"/>
</dbReference>
<dbReference type="InterPro" id="IPR007348">
    <property type="entry name" value="CopC_dom"/>
</dbReference>
<comment type="subcellular location">
    <subcellularLocation>
        <location evidence="1">Cell envelope</location>
    </subcellularLocation>
</comment>
<reference evidence="8 9" key="1">
    <citation type="submission" date="2021-01" db="EMBL/GenBank/DDBJ databases">
        <title>Whole genome shotgun sequence of Actinoplanes deccanensis NBRC 13994.</title>
        <authorList>
            <person name="Komaki H."/>
            <person name="Tamura T."/>
        </authorList>
    </citation>
    <scope>NUCLEOTIDE SEQUENCE [LARGE SCALE GENOMIC DNA]</scope>
    <source>
        <strain evidence="8 9">NBRC 13994</strain>
    </source>
</reference>
<dbReference type="PANTHER" id="PTHR34820">
    <property type="entry name" value="INNER MEMBRANE PROTEIN YEBZ"/>
    <property type="match status" value="1"/>
</dbReference>
<feature type="chain" id="PRO_5046851934" description="CopC domain-containing protein" evidence="6">
    <location>
        <begin position="25"/>
        <end position="169"/>
    </location>
</feature>
<keyword evidence="4" id="KW-0186">Copper</keyword>
<keyword evidence="5" id="KW-0472">Membrane</keyword>
<protein>
    <recommendedName>
        <fullName evidence="7">CopC domain-containing protein</fullName>
    </recommendedName>
</protein>
<dbReference type="SUPFAM" id="SSF81296">
    <property type="entry name" value="E set domains"/>
    <property type="match status" value="1"/>
</dbReference>
<proteinExistence type="predicted"/>
<evidence type="ECO:0000256" key="3">
    <source>
        <dbReference type="ARBA" id="ARBA00022729"/>
    </source>
</evidence>
<sequence length="169" mass="16831">MTRRLLLTLAVVAAVLLPGAPAWAHNQLSSASPAAGSTVAASPSTVTLRFLETLKPDFTTIVVSDSARAKVPSSAPALRGNTGVVTLTSPLANGVYTVAYRTVSVDGHSVQGSYTFIVDDPAKPAALVAAAPASAGGDGGVPFGVLIGVGAAGVLLAAAAVAFGLRRRR</sequence>
<dbReference type="InterPro" id="IPR014755">
    <property type="entry name" value="Cu-Rt/internalin_Ig-like"/>
</dbReference>
<keyword evidence="5" id="KW-1133">Transmembrane helix</keyword>
<feature type="transmembrane region" description="Helical" evidence="5">
    <location>
        <begin position="143"/>
        <end position="165"/>
    </location>
</feature>
<keyword evidence="9" id="KW-1185">Reference proteome</keyword>
<keyword evidence="2" id="KW-0479">Metal-binding</keyword>
<evidence type="ECO:0000313" key="9">
    <source>
        <dbReference type="Proteomes" id="UP000609879"/>
    </source>
</evidence>